<feature type="compositionally biased region" description="Basic residues" evidence="1">
    <location>
        <begin position="392"/>
        <end position="408"/>
    </location>
</feature>
<feature type="compositionally biased region" description="Basic and acidic residues" evidence="1">
    <location>
        <begin position="145"/>
        <end position="189"/>
    </location>
</feature>
<comment type="caution">
    <text evidence="2">The sequence shown here is derived from an EMBL/GenBank/DDBJ whole genome shotgun (WGS) entry which is preliminary data.</text>
</comment>
<reference evidence="2 3" key="1">
    <citation type="submission" date="2020-01" db="EMBL/GenBank/DDBJ databases">
        <title>Aspergillus terreus IFO 6365 whole genome shotgun sequence.</title>
        <authorList>
            <person name="Kanamasa S."/>
            <person name="Takahashi H."/>
        </authorList>
    </citation>
    <scope>NUCLEOTIDE SEQUENCE [LARGE SCALE GENOMIC DNA]</scope>
    <source>
        <strain evidence="2 3">IFO 6365</strain>
    </source>
</reference>
<dbReference type="InterPro" id="IPR000261">
    <property type="entry name" value="EH_dom"/>
</dbReference>
<organism evidence="2 3">
    <name type="scientific">Aspergillus terreus</name>
    <dbReference type="NCBI Taxonomy" id="33178"/>
    <lineage>
        <taxon>Eukaryota</taxon>
        <taxon>Fungi</taxon>
        <taxon>Dikarya</taxon>
        <taxon>Ascomycota</taxon>
        <taxon>Pezizomycotina</taxon>
        <taxon>Eurotiomycetes</taxon>
        <taxon>Eurotiomycetidae</taxon>
        <taxon>Eurotiales</taxon>
        <taxon>Aspergillaceae</taxon>
        <taxon>Aspergillus</taxon>
        <taxon>Aspergillus subgen. Circumdati</taxon>
    </lineage>
</organism>
<sequence length="550" mass="59725">MANPTPAPNQRVAPHLSGCQVAVKGAATAFNAHPPKNAVSSLSRGLASAQGDSDGCRGDQNPSSRPQFAPEPDVPPEVGSVKDKIGRFAKHSEPPASAASSKNTPGEATAIAPHSSEQDVAARLPSHKPPVPSRKPTALTTSNIRADKKDTLSNNHPDRPHIQPDTPERRDTPTTPSRSHDGNSIERKNPPPSKASIPRKPPASLPSQLAATKPRPVSRPRTGATVPDAPASMPVNIHAGDKKRVEIPSPSTCSATLSTTPSTLFKSQSPALPPRSNHRALLDETNSSPQASSPSSSSIYGRAHNNSNSSLVTGMDEEALSDAIVASSLASSRASSARRSPPPPPPQRRAGNRSALHLQTGRKELAEHPRASSPLRHTLRSPAKMKEEMKNDHRHHHRLLPHKHPHKHHEGDRKRWREEITEKARKRYEGVWAANKGLHVPTPDQVHQYLSIPGSPSIQYPPHPEEMVAKVVVRDIWSRSRLPSHVLGQVWELVDQQKIGLLTREEFVIGMWLIDQQLRGHKLPSQVPRSVWGSVMRVSGISLTDIHFSS</sequence>
<feature type="compositionally biased region" description="Low complexity" evidence="1">
    <location>
        <begin position="287"/>
        <end position="298"/>
    </location>
</feature>
<dbReference type="VEuPathDB" id="FungiDB:ATEG_02069"/>
<accession>A0A5M3YTN8</accession>
<dbReference type="AlphaFoldDB" id="A0A5M3YTN8"/>
<dbReference type="Proteomes" id="UP000452235">
    <property type="component" value="Unassembled WGS sequence"/>
</dbReference>
<proteinExistence type="predicted"/>
<feature type="region of interest" description="Disordered" evidence="1">
    <location>
        <begin position="32"/>
        <end position="304"/>
    </location>
</feature>
<evidence type="ECO:0000313" key="3">
    <source>
        <dbReference type="Proteomes" id="UP000452235"/>
    </source>
</evidence>
<dbReference type="InterPro" id="IPR011992">
    <property type="entry name" value="EF-hand-dom_pair"/>
</dbReference>
<dbReference type="Gene3D" id="1.10.238.10">
    <property type="entry name" value="EF-hand"/>
    <property type="match status" value="1"/>
</dbReference>
<dbReference type="PROSITE" id="PS50031">
    <property type="entry name" value="EH"/>
    <property type="match status" value="1"/>
</dbReference>
<dbReference type="Pfam" id="PF12763">
    <property type="entry name" value="EH"/>
    <property type="match status" value="1"/>
</dbReference>
<dbReference type="OrthoDB" id="10045710at2759"/>
<dbReference type="VEuPathDB" id="FungiDB:ATEG_02068"/>
<dbReference type="EMBL" id="BLJY01000002">
    <property type="protein sequence ID" value="GFF13061.1"/>
    <property type="molecule type" value="Genomic_DNA"/>
</dbReference>
<feature type="compositionally biased region" description="Basic and acidic residues" evidence="1">
    <location>
        <begin position="361"/>
        <end position="370"/>
    </location>
</feature>
<feature type="region of interest" description="Disordered" evidence="1">
    <location>
        <begin position="330"/>
        <end position="414"/>
    </location>
</feature>
<dbReference type="CDD" id="cd00052">
    <property type="entry name" value="EH"/>
    <property type="match status" value="1"/>
</dbReference>
<feature type="compositionally biased region" description="Polar residues" evidence="1">
    <location>
        <begin position="249"/>
        <end position="270"/>
    </location>
</feature>
<keyword evidence="3" id="KW-1185">Reference proteome</keyword>
<dbReference type="SMART" id="SM00027">
    <property type="entry name" value="EH"/>
    <property type="match status" value="1"/>
</dbReference>
<dbReference type="SUPFAM" id="SSF47473">
    <property type="entry name" value="EF-hand"/>
    <property type="match status" value="1"/>
</dbReference>
<feature type="compositionally biased region" description="Basic and acidic residues" evidence="1">
    <location>
        <begin position="80"/>
        <end position="93"/>
    </location>
</feature>
<evidence type="ECO:0000256" key="1">
    <source>
        <dbReference type="SAM" id="MobiDB-lite"/>
    </source>
</evidence>
<name>A0A5M3YTN8_ASPTE</name>
<evidence type="ECO:0000313" key="2">
    <source>
        <dbReference type="EMBL" id="GFF13061.1"/>
    </source>
</evidence>
<feature type="compositionally biased region" description="Low complexity" evidence="1">
    <location>
        <begin position="330"/>
        <end position="339"/>
    </location>
</feature>
<protein>
    <submittedName>
        <fullName evidence="2">Increased rDNA silencing protein 4</fullName>
    </submittedName>
</protein>
<gene>
    <name evidence="2" type="ORF">ATEIFO6365_0002017100</name>
</gene>